<dbReference type="Pfam" id="PF05742">
    <property type="entry name" value="TANGO2"/>
    <property type="match status" value="1"/>
</dbReference>
<dbReference type="InterPro" id="IPR008551">
    <property type="entry name" value="TANGO2"/>
</dbReference>
<dbReference type="EMBL" id="LK052900">
    <property type="protein sequence ID" value="CDR44571.1"/>
    <property type="molecule type" value="Genomic_DNA"/>
</dbReference>
<sequence>MCILITTNAHPHFPFVLCSNRDEYLSRATAPAHLHEYAQTTILSPLDMARVDHGTWIALNPATAKLAVLVNYREGMKLEVNPVSRGVLPLEYVTSLARSRTEFLNELRGKYGSDVLEEIGGFSLMFGTIGERFDIISNKNGDDFKCFIDKEVHGLSNSKFDEPWEKVKLGERGLKAIVDEAKEDKETVIEDLLSLLSTNTLDNMTDDFEANFHNIEKTIFVPPLLVRDYTRGNPLAGKYYGTRTQTVILLDKNGQLTYIERNLHTSDDLTEEPMTQRFDMKIPYEQ</sequence>
<dbReference type="GO" id="GO:0005794">
    <property type="term" value="C:Golgi apparatus"/>
    <property type="evidence" value="ECO:0007669"/>
    <property type="project" value="TreeGrafter"/>
</dbReference>
<dbReference type="AlphaFoldDB" id="A0A061BCA7"/>
<proteinExistence type="predicted"/>
<dbReference type="PANTHER" id="PTHR17985:SF8">
    <property type="entry name" value="TRANSPORT AND GOLGI ORGANIZATION PROTEIN 2 HOMOLOG"/>
    <property type="match status" value="1"/>
</dbReference>
<dbReference type="GO" id="GO:0009306">
    <property type="term" value="P:protein secretion"/>
    <property type="evidence" value="ECO:0007669"/>
    <property type="project" value="TreeGrafter"/>
</dbReference>
<dbReference type="VEuPathDB" id="FungiDB:BON22_3359"/>
<protein>
    <submittedName>
        <fullName evidence="1">CYFA0S15e00166g1_1</fullName>
    </submittedName>
</protein>
<dbReference type="PANTHER" id="PTHR17985">
    <property type="entry name" value="SER/THR-RICH PROTEIN T10 IN DGCR REGION"/>
    <property type="match status" value="1"/>
</dbReference>
<dbReference type="OrthoDB" id="191601at2759"/>
<dbReference type="GO" id="GO:0007030">
    <property type="term" value="P:Golgi organization"/>
    <property type="evidence" value="ECO:0007669"/>
    <property type="project" value="TreeGrafter"/>
</dbReference>
<dbReference type="PhylomeDB" id="A0A061BCA7"/>
<organism evidence="1">
    <name type="scientific">Cyberlindnera fabianii</name>
    <name type="common">Yeast</name>
    <name type="synonym">Hansenula fabianii</name>
    <dbReference type="NCBI Taxonomy" id="36022"/>
    <lineage>
        <taxon>Eukaryota</taxon>
        <taxon>Fungi</taxon>
        <taxon>Dikarya</taxon>
        <taxon>Ascomycota</taxon>
        <taxon>Saccharomycotina</taxon>
        <taxon>Saccharomycetes</taxon>
        <taxon>Phaffomycetales</taxon>
        <taxon>Phaffomycetaceae</taxon>
        <taxon>Cyberlindnera</taxon>
    </lineage>
</organism>
<reference evidence="1" key="1">
    <citation type="journal article" date="2014" name="Genome Announc.">
        <title>Genome sequence of the yeast Cyberlindnera fabianii (Hansenula fabianii).</title>
        <authorList>
            <person name="Freel K.C."/>
            <person name="Sarilar V."/>
            <person name="Neuveglise C."/>
            <person name="Devillers H."/>
            <person name="Friedrich A."/>
            <person name="Schacherer J."/>
        </authorList>
    </citation>
    <scope>NUCLEOTIDE SEQUENCE</scope>
    <source>
        <strain evidence="1">YJS4271</strain>
    </source>
</reference>
<accession>A0A061BCA7</accession>
<evidence type="ECO:0000313" key="1">
    <source>
        <dbReference type="EMBL" id="CDR44571.1"/>
    </source>
</evidence>
<gene>
    <name evidence="1" type="ORF">CYFA0S_15e00166g</name>
</gene>
<name>A0A061BCA7_CYBFA</name>